<organism evidence="7 8">
    <name type="scientific">Dreissena polymorpha</name>
    <name type="common">Zebra mussel</name>
    <name type="synonym">Mytilus polymorpha</name>
    <dbReference type="NCBI Taxonomy" id="45954"/>
    <lineage>
        <taxon>Eukaryota</taxon>
        <taxon>Metazoa</taxon>
        <taxon>Spiralia</taxon>
        <taxon>Lophotrochozoa</taxon>
        <taxon>Mollusca</taxon>
        <taxon>Bivalvia</taxon>
        <taxon>Autobranchia</taxon>
        <taxon>Heteroconchia</taxon>
        <taxon>Euheterodonta</taxon>
        <taxon>Imparidentia</taxon>
        <taxon>Neoheterodontei</taxon>
        <taxon>Myida</taxon>
        <taxon>Dreissenoidea</taxon>
        <taxon>Dreissenidae</taxon>
        <taxon>Dreissena</taxon>
    </lineage>
</organism>
<comment type="caution">
    <text evidence="7">The sequence shown here is derived from an EMBL/GenBank/DDBJ whole genome shotgun (WGS) entry which is preliminary data.</text>
</comment>
<accession>A0A9D4DHK7</accession>
<keyword evidence="8" id="KW-1185">Reference proteome</keyword>
<dbReference type="AlphaFoldDB" id="A0A9D4DHK7"/>
<keyword evidence="3 5" id="KW-0863">Zinc-finger</keyword>
<reference evidence="7" key="2">
    <citation type="submission" date="2020-11" db="EMBL/GenBank/DDBJ databases">
        <authorList>
            <person name="McCartney M.A."/>
            <person name="Auch B."/>
            <person name="Kono T."/>
            <person name="Mallez S."/>
            <person name="Becker A."/>
            <person name="Gohl D.M."/>
            <person name="Silverstein K.A.T."/>
            <person name="Koren S."/>
            <person name="Bechman K.B."/>
            <person name="Herman A."/>
            <person name="Abrahante J.E."/>
            <person name="Garbe J."/>
        </authorList>
    </citation>
    <scope>NUCLEOTIDE SEQUENCE</scope>
    <source>
        <strain evidence="7">Duluth1</strain>
        <tissue evidence="7">Whole animal</tissue>
    </source>
</reference>
<feature type="domain" description="C2H2-type" evidence="6">
    <location>
        <begin position="22"/>
        <end position="49"/>
    </location>
</feature>
<dbReference type="InterPro" id="IPR036236">
    <property type="entry name" value="Znf_C2H2_sf"/>
</dbReference>
<dbReference type="GO" id="GO:0008270">
    <property type="term" value="F:zinc ion binding"/>
    <property type="evidence" value="ECO:0007669"/>
    <property type="project" value="UniProtKB-KW"/>
</dbReference>
<gene>
    <name evidence="7" type="ORF">DPMN_183097</name>
</gene>
<name>A0A9D4DHK7_DREPO</name>
<dbReference type="SMART" id="SM00355">
    <property type="entry name" value="ZnF_C2H2"/>
    <property type="match status" value="2"/>
</dbReference>
<keyword evidence="4" id="KW-0862">Zinc</keyword>
<dbReference type="PANTHER" id="PTHR24379">
    <property type="entry name" value="KRAB AND ZINC FINGER DOMAIN-CONTAINING"/>
    <property type="match status" value="1"/>
</dbReference>
<evidence type="ECO:0000313" key="7">
    <source>
        <dbReference type="EMBL" id="KAH3748650.1"/>
    </source>
</evidence>
<evidence type="ECO:0000256" key="5">
    <source>
        <dbReference type="PROSITE-ProRule" id="PRU00042"/>
    </source>
</evidence>
<evidence type="ECO:0000313" key="8">
    <source>
        <dbReference type="Proteomes" id="UP000828390"/>
    </source>
</evidence>
<protein>
    <recommendedName>
        <fullName evidence="6">C2H2-type domain-containing protein</fullName>
    </recommendedName>
</protein>
<proteinExistence type="predicted"/>
<dbReference type="GO" id="GO:0005634">
    <property type="term" value="C:nucleus"/>
    <property type="evidence" value="ECO:0007669"/>
    <property type="project" value="TreeGrafter"/>
</dbReference>
<dbReference type="InterPro" id="IPR013087">
    <property type="entry name" value="Znf_C2H2_type"/>
</dbReference>
<dbReference type="SUPFAM" id="SSF57667">
    <property type="entry name" value="beta-beta-alpha zinc fingers"/>
    <property type="match status" value="1"/>
</dbReference>
<dbReference type="EMBL" id="JAIWYP010000010">
    <property type="protein sequence ID" value="KAH3748650.1"/>
    <property type="molecule type" value="Genomic_DNA"/>
</dbReference>
<dbReference type="Gene3D" id="3.30.160.60">
    <property type="entry name" value="Classic Zinc Finger"/>
    <property type="match status" value="1"/>
</dbReference>
<evidence type="ECO:0000259" key="6">
    <source>
        <dbReference type="PROSITE" id="PS50157"/>
    </source>
</evidence>
<dbReference type="PANTHER" id="PTHR24379:SF127">
    <property type="entry name" value="BLOODY FINGERS-RELATED"/>
    <property type="match status" value="1"/>
</dbReference>
<dbReference type="PROSITE" id="PS50157">
    <property type="entry name" value="ZINC_FINGER_C2H2_2"/>
    <property type="match status" value="1"/>
</dbReference>
<dbReference type="Proteomes" id="UP000828390">
    <property type="component" value="Unassembled WGS sequence"/>
</dbReference>
<evidence type="ECO:0000256" key="1">
    <source>
        <dbReference type="ARBA" id="ARBA00022723"/>
    </source>
</evidence>
<evidence type="ECO:0000256" key="2">
    <source>
        <dbReference type="ARBA" id="ARBA00022737"/>
    </source>
</evidence>
<evidence type="ECO:0000256" key="4">
    <source>
        <dbReference type="ARBA" id="ARBA00022833"/>
    </source>
</evidence>
<keyword evidence="1" id="KW-0479">Metal-binding</keyword>
<sequence length="84" mass="9663">MRTTTAIFRIKRQSKMDRSDPHICRYCGNVLKSKSSLRQHEISHTGTGKGYTCCDKVFFSKANLNRHRCHVHGEEKAFVCTKCS</sequence>
<dbReference type="GO" id="GO:0000981">
    <property type="term" value="F:DNA-binding transcription factor activity, RNA polymerase II-specific"/>
    <property type="evidence" value="ECO:0007669"/>
    <property type="project" value="TreeGrafter"/>
</dbReference>
<evidence type="ECO:0000256" key="3">
    <source>
        <dbReference type="ARBA" id="ARBA00022771"/>
    </source>
</evidence>
<dbReference type="GO" id="GO:0000977">
    <property type="term" value="F:RNA polymerase II transcription regulatory region sequence-specific DNA binding"/>
    <property type="evidence" value="ECO:0007669"/>
    <property type="project" value="TreeGrafter"/>
</dbReference>
<dbReference type="PROSITE" id="PS00028">
    <property type="entry name" value="ZINC_FINGER_C2H2_1"/>
    <property type="match status" value="1"/>
</dbReference>
<keyword evidence="2" id="KW-0677">Repeat</keyword>
<reference evidence="7" key="1">
    <citation type="journal article" date="2019" name="bioRxiv">
        <title>The Genome of the Zebra Mussel, Dreissena polymorpha: A Resource for Invasive Species Research.</title>
        <authorList>
            <person name="McCartney M.A."/>
            <person name="Auch B."/>
            <person name="Kono T."/>
            <person name="Mallez S."/>
            <person name="Zhang Y."/>
            <person name="Obille A."/>
            <person name="Becker A."/>
            <person name="Abrahante J.E."/>
            <person name="Garbe J."/>
            <person name="Badalamenti J.P."/>
            <person name="Herman A."/>
            <person name="Mangelson H."/>
            <person name="Liachko I."/>
            <person name="Sullivan S."/>
            <person name="Sone E.D."/>
            <person name="Koren S."/>
            <person name="Silverstein K.A.T."/>
            <person name="Beckman K.B."/>
            <person name="Gohl D.M."/>
        </authorList>
    </citation>
    <scope>NUCLEOTIDE SEQUENCE</scope>
    <source>
        <strain evidence="7">Duluth1</strain>
        <tissue evidence="7">Whole animal</tissue>
    </source>
</reference>